<sequence>MENCEKELFYPVLPPNKDAVCDSNMTGSGNGGVARFILKKKDYGHLIGKRRKDDRSNFGLKELHIQTFGIKSLPDLKNIIGDYIKQHKACLVDGVNDFNINLVLEREWEELINKLELENDDVIDLRLFHIAKENHNFFMLAKNVSFLLLSADTAPPPVPLVVFLLHSVKPQVEKFAKIFFKSWGSFERNCREYHDVVRGHIFNCLVALSNGDHSYEDKDGNTNRLTDSSSWEIKDTEDYDSDESVLGSGYKKTSKRLCHISIKGTTTDCRLVFWEQKYNQTERVYLIDKIAQHSKGGMVKNKGDKHSKEKRTRKRTASDDNPEELEREINKIKVVFCHNKQADENKASKATTE</sequence>
<feature type="region of interest" description="Disordered" evidence="1">
    <location>
        <begin position="296"/>
        <end position="325"/>
    </location>
</feature>
<accession>A0A1S3H2D7</accession>
<evidence type="ECO:0000313" key="3">
    <source>
        <dbReference type="RefSeq" id="XP_013379641.1"/>
    </source>
</evidence>
<organism evidence="2 3">
    <name type="scientific">Lingula anatina</name>
    <name type="common">Brachiopod</name>
    <name type="synonym">Lingula unguis</name>
    <dbReference type="NCBI Taxonomy" id="7574"/>
    <lineage>
        <taxon>Eukaryota</taxon>
        <taxon>Metazoa</taxon>
        <taxon>Spiralia</taxon>
        <taxon>Lophotrochozoa</taxon>
        <taxon>Brachiopoda</taxon>
        <taxon>Linguliformea</taxon>
        <taxon>Lingulata</taxon>
        <taxon>Lingulida</taxon>
        <taxon>Linguloidea</taxon>
        <taxon>Lingulidae</taxon>
        <taxon>Lingula</taxon>
    </lineage>
</organism>
<dbReference type="GeneID" id="106151095"/>
<protein>
    <submittedName>
        <fullName evidence="3">Uncharacterized protein LOC106151095</fullName>
    </submittedName>
</protein>
<keyword evidence="2" id="KW-1185">Reference proteome</keyword>
<dbReference type="InParanoid" id="A0A1S3H2D7"/>
<dbReference type="Proteomes" id="UP000085678">
    <property type="component" value="Unplaced"/>
</dbReference>
<evidence type="ECO:0000256" key="1">
    <source>
        <dbReference type="SAM" id="MobiDB-lite"/>
    </source>
</evidence>
<evidence type="ECO:0000313" key="2">
    <source>
        <dbReference type="Proteomes" id="UP000085678"/>
    </source>
</evidence>
<name>A0A1S3H2D7_LINAN</name>
<dbReference type="KEGG" id="lak:106151095"/>
<dbReference type="RefSeq" id="XP_013379641.1">
    <property type="nucleotide sequence ID" value="XM_013524187.1"/>
</dbReference>
<proteinExistence type="predicted"/>
<dbReference type="AlphaFoldDB" id="A0A1S3H2D7"/>
<reference evidence="3" key="1">
    <citation type="submission" date="2025-08" db="UniProtKB">
        <authorList>
            <consortium name="RefSeq"/>
        </authorList>
    </citation>
    <scope>IDENTIFICATION</scope>
    <source>
        <tissue evidence="3">Gonads</tissue>
    </source>
</reference>
<gene>
    <name evidence="3" type="primary">LOC106151095</name>
</gene>